<keyword evidence="3" id="KW-1185">Reference proteome</keyword>
<dbReference type="EMBL" id="ML994884">
    <property type="protein sequence ID" value="KAF2174478.1"/>
    <property type="molecule type" value="Genomic_DNA"/>
</dbReference>
<protein>
    <submittedName>
        <fullName evidence="2">Uncharacterized protein</fullName>
    </submittedName>
</protein>
<feature type="compositionally biased region" description="Basic and acidic residues" evidence="1">
    <location>
        <begin position="83"/>
        <end position="95"/>
    </location>
</feature>
<dbReference type="Proteomes" id="UP000800200">
    <property type="component" value="Unassembled WGS sequence"/>
</dbReference>
<gene>
    <name evidence="2" type="ORF">K469DRAFT_756722</name>
</gene>
<evidence type="ECO:0000256" key="1">
    <source>
        <dbReference type="SAM" id="MobiDB-lite"/>
    </source>
</evidence>
<organism evidence="2 3">
    <name type="scientific">Zopfia rhizophila CBS 207.26</name>
    <dbReference type="NCBI Taxonomy" id="1314779"/>
    <lineage>
        <taxon>Eukaryota</taxon>
        <taxon>Fungi</taxon>
        <taxon>Dikarya</taxon>
        <taxon>Ascomycota</taxon>
        <taxon>Pezizomycotina</taxon>
        <taxon>Dothideomycetes</taxon>
        <taxon>Dothideomycetes incertae sedis</taxon>
        <taxon>Zopfiaceae</taxon>
        <taxon>Zopfia</taxon>
    </lineage>
</organism>
<dbReference type="AlphaFoldDB" id="A0A6A6D7R3"/>
<proteinExistence type="predicted"/>
<name>A0A6A6D7R3_9PEZI</name>
<feature type="region of interest" description="Disordered" evidence="1">
    <location>
        <begin position="82"/>
        <end position="127"/>
    </location>
</feature>
<reference evidence="2" key="1">
    <citation type="journal article" date="2020" name="Stud. Mycol.">
        <title>101 Dothideomycetes genomes: a test case for predicting lifestyles and emergence of pathogens.</title>
        <authorList>
            <person name="Haridas S."/>
            <person name="Albert R."/>
            <person name="Binder M."/>
            <person name="Bloem J."/>
            <person name="Labutti K."/>
            <person name="Salamov A."/>
            <person name="Andreopoulos B."/>
            <person name="Baker S."/>
            <person name="Barry K."/>
            <person name="Bills G."/>
            <person name="Bluhm B."/>
            <person name="Cannon C."/>
            <person name="Castanera R."/>
            <person name="Culley D."/>
            <person name="Daum C."/>
            <person name="Ezra D."/>
            <person name="Gonzalez J."/>
            <person name="Henrissat B."/>
            <person name="Kuo A."/>
            <person name="Liang C."/>
            <person name="Lipzen A."/>
            <person name="Lutzoni F."/>
            <person name="Magnuson J."/>
            <person name="Mondo S."/>
            <person name="Nolan M."/>
            <person name="Ohm R."/>
            <person name="Pangilinan J."/>
            <person name="Park H.-J."/>
            <person name="Ramirez L."/>
            <person name="Alfaro M."/>
            <person name="Sun H."/>
            <person name="Tritt A."/>
            <person name="Yoshinaga Y."/>
            <person name="Zwiers L.-H."/>
            <person name="Turgeon B."/>
            <person name="Goodwin S."/>
            <person name="Spatafora J."/>
            <person name="Crous P."/>
            <person name="Grigoriev I."/>
        </authorList>
    </citation>
    <scope>NUCLEOTIDE SEQUENCE</scope>
    <source>
        <strain evidence="2">CBS 207.26</strain>
    </source>
</reference>
<sequence>MSHLPMAVKRSRASLSLISNRYLLRQNSRRRNFKYNGLPSLIAEDAQPDPDEHPLPGKEAILVPISHLLSRLALKCTPPVEENEYRKGEKRKGNDKQQNAETTPRRILAPSSNRKKREKKKEMRGCNPALRRKFRRGDSRKLTLSLIGFVLHANWMLLNPLALQALAVHFDSLIVGIEGRWNALLQEARNAGYLSPPANVHDCHVGVGEEDHMCMEGVERRIARVRMMLGQLDDLEYMWERVRAIREGLRRVRAVLEGALFDRHGTGVPQPWLAHVLRGYLSVSWAKAEEEYKYKICTGKYLVRNPKGGRKPLRALTYSSTDCIRYLVV</sequence>
<evidence type="ECO:0000313" key="2">
    <source>
        <dbReference type="EMBL" id="KAF2174478.1"/>
    </source>
</evidence>
<accession>A0A6A6D7R3</accession>
<evidence type="ECO:0000313" key="3">
    <source>
        <dbReference type="Proteomes" id="UP000800200"/>
    </source>
</evidence>